<dbReference type="HAMAP" id="MF_01464_B">
    <property type="entry name" value="SecF_B"/>
    <property type="match status" value="1"/>
</dbReference>
<feature type="transmembrane region" description="Helical" evidence="9">
    <location>
        <begin position="269"/>
        <end position="294"/>
    </location>
</feature>
<dbReference type="GO" id="GO:0065002">
    <property type="term" value="P:intracellular protein transmembrane transport"/>
    <property type="evidence" value="ECO:0007669"/>
    <property type="project" value="UniProtKB-UniRule"/>
</dbReference>
<name>A0A2W5FMT7_9BACT</name>
<proteinExistence type="inferred from homology"/>
<dbReference type="AlphaFoldDB" id="A0A2W5FMT7"/>
<evidence type="ECO:0000256" key="2">
    <source>
        <dbReference type="ARBA" id="ARBA00022448"/>
    </source>
</evidence>
<feature type="transmembrane region" description="Helical" evidence="9">
    <location>
        <begin position="167"/>
        <end position="188"/>
    </location>
</feature>
<feature type="transmembrane region" description="Helical" evidence="9">
    <location>
        <begin position="236"/>
        <end position="263"/>
    </location>
</feature>
<sequence length="313" mass="34776">MRIFKFAESANFNFVGQRYVAFLVTIVMIIGSLALFAVKGLNYGIDFTGGVMMEVRVLETPDLAKMRGELDNLDLGQISIQEFGQTTDLMIRIPEQKGGNIAQQAALTKVQDTINAEFPDQKVDYRRTEFVGPQVGDELKARGAWAFGLTILAILGYVWWRFEWQYGVSSIICLIHDTLAVVGLFSFLGLQFDLTALAAVLMVAGYSTNDTVIVFDRIRENRRKFKKMSMKDLINLSVNQTLSRTLMTSLTTILALVALLFGGAVIRDFVIAMLFGVVVGTYSSIYVSGAALLYMPFSDDKKRHDGDDEVVPA</sequence>
<comment type="function">
    <text evidence="9">Part of the Sec protein translocase complex. Interacts with the SecYEG preprotein conducting channel. SecDF uses the proton motive force (PMF) to complete protein translocation after the ATP-dependent function of SecA.</text>
</comment>
<gene>
    <name evidence="9 11" type="primary">secF</name>
    <name evidence="11" type="ORF">DI586_04025</name>
</gene>
<dbReference type="GO" id="GO:0005886">
    <property type="term" value="C:plasma membrane"/>
    <property type="evidence" value="ECO:0007669"/>
    <property type="project" value="UniProtKB-SubCell"/>
</dbReference>
<keyword evidence="8 9" id="KW-0472">Membrane</keyword>
<evidence type="ECO:0000256" key="9">
    <source>
        <dbReference type="HAMAP-Rule" id="MF_01464"/>
    </source>
</evidence>
<reference evidence="11 12" key="1">
    <citation type="submission" date="2017-08" db="EMBL/GenBank/DDBJ databases">
        <title>Infants hospitalized years apart are colonized by the same room-sourced microbial strains.</title>
        <authorList>
            <person name="Brooks B."/>
            <person name="Olm M.R."/>
            <person name="Firek B.A."/>
            <person name="Baker R."/>
            <person name="Thomas B.C."/>
            <person name="Morowitz M.J."/>
            <person name="Banfield J.F."/>
        </authorList>
    </citation>
    <scope>NUCLEOTIDE SEQUENCE [LARGE SCALE GENOMIC DNA]</scope>
    <source>
        <strain evidence="11">S2_006_000_R2_64</strain>
    </source>
</reference>
<dbReference type="Pfam" id="PF07549">
    <property type="entry name" value="Sec_GG"/>
    <property type="match status" value="1"/>
</dbReference>
<evidence type="ECO:0000256" key="6">
    <source>
        <dbReference type="ARBA" id="ARBA00022989"/>
    </source>
</evidence>
<dbReference type="PANTHER" id="PTHR30081">
    <property type="entry name" value="PROTEIN-EXPORT MEMBRANE PROTEIN SEC"/>
    <property type="match status" value="1"/>
</dbReference>
<comment type="caution">
    <text evidence="11">The sequence shown here is derived from an EMBL/GenBank/DDBJ whole genome shotgun (WGS) entry which is preliminary data.</text>
</comment>
<dbReference type="PANTHER" id="PTHR30081:SF8">
    <property type="entry name" value="PROTEIN TRANSLOCASE SUBUNIT SECF"/>
    <property type="match status" value="1"/>
</dbReference>
<evidence type="ECO:0000259" key="10">
    <source>
        <dbReference type="Pfam" id="PF02355"/>
    </source>
</evidence>
<feature type="domain" description="Protein export membrane protein SecD/SecF C-terminal" evidence="10">
    <location>
        <begin position="121"/>
        <end position="295"/>
    </location>
</feature>
<evidence type="ECO:0000256" key="8">
    <source>
        <dbReference type="ARBA" id="ARBA00023136"/>
    </source>
</evidence>
<keyword evidence="3 9" id="KW-1003">Cell membrane</keyword>
<organism evidence="11 12">
    <name type="scientific">Micavibrio aeruginosavorus</name>
    <dbReference type="NCBI Taxonomy" id="349221"/>
    <lineage>
        <taxon>Bacteria</taxon>
        <taxon>Pseudomonadati</taxon>
        <taxon>Bdellovibrionota</taxon>
        <taxon>Bdellovibrionia</taxon>
        <taxon>Bdellovibrionales</taxon>
        <taxon>Pseudobdellovibrionaceae</taxon>
        <taxon>Micavibrio</taxon>
    </lineage>
</organism>
<evidence type="ECO:0000313" key="12">
    <source>
        <dbReference type="Proteomes" id="UP000249739"/>
    </source>
</evidence>
<evidence type="ECO:0000313" key="11">
    <source>
        <dbReference type="EMBL" id="PZP56343.1"/>
    </source>
</evidence>
<evidence type="ECO:0000256" key="4">
    <source>
        <dbReference type="ARBA" id="ARBA00022692"/>
    </source>
</evidence>
<dbReference type="InterPro" id="IPR055344">
    <property type="entry name" value="SecD_SecF_C_bact"/>
</dbReference>
<dbReference type="GO" id="GO:0015450">
    <property type="term" value="F:protein-transporting ATPase activity"/>
    <property type="evidence" value="ECO:0007669"/>
    <property type="project" value="InterPro"/>
</dbReference>
<dbReference type="InterPro" id="IPR022813">
    <property type="entry name" value="SecD/SecF_arch_bac"/>
</dbReference>
<keyword evidence="5 9" id="KW-0653">Protein transport</keyword>
<evidence type="ECO:0000256" key="7">
    <source>
        <dbReference type="ARBA" id="ARBA00023010"/>
    </source>
</evidence>
<accession>A0A2W5FMT7</accession>
<evidence type="ECO:0000256" key="1">
    <source>
        <dbReference type="ARBA" id="ARBA00004651"/>
    </source>
</evidence>
<keyword evidence="6 9" id="KW-1133">Transmembrane helix</keyword>
<feature type="transmembrane region" description="Helical" evidence="9">
    <location>
        <begin position="194"/>
        <end position="215"/>
    </location>
</feature>
<comment type="subcellular location">
    <subcellularLocation>
        <location evidence="1 9">Cell membrane</location>
        <topology evidence="1 9">Multi-pass membrane protein</topology>
    </subcellularLocation>
</comment>
<evidence type="ECO:0000256" key="3">
    <source>
        <dbReference type="ARBA" id="ARBA00022475"/>
    </source>
</evidence>
<dbReference type="InterPro" id="IPR005665">
    <property type="entry name" value="SecF_bac"/>
</dbReference>
<dbReference type="Gene3D" id="1.20.1640.10">
    <property type="entry name" value="Multidrug efflux transporter AcrB transmembrane domain"/>
    <property type="match status" value="1"/>
</dbReference>
<keyword evidence="7 9" id="KW-0811">Translocation</keyword>
<dbReference type="EMBL" id="QFOT01000029">
    <property type="protein sequence ID" value="PZP56343.1"/>
    <property type="molecule type" value="Genomic_DNA"/>
</dbReference>
<dbReference type="InterPro" id="IPR048634">
    <property type="entry name" value="SecD_SecF_C"/>
</dbReference>
<dbReference type="NCBIfam" id="TIGR00916">
    <property type="entry name" value="2A0604s01"/>
    <property type="match status" value="1"/>
</dbReference>
<keyword evidence="4 9" id="KW-0812">Transmembrane</keyword>
<dbReference type="InterPro" id="IPR022646">
    <property type="entry name" value="SecD/SecF_CS"/>
</dbReference>
<dbReference type="SUPFAM" id="SSF82866">
    <property type="entry name" value="Multidrug efflux transporter AcrB transmembrane domain"/>
    <property type="match status" value="1"/>
</dbReference>
<comment type="similarity">
    <text evidence="9">Belongs to the SecD/SecF family. SecF subfamily.</text>
</comment>
<dbReference type="NCBIfam" id="TIGR00966">
    <property type="entry name" value="transloc_SecF"/>
    <property type="match status" value="1"/>
</dbReference>
<feature type="transmembrane region" description="Helical" evidence="9">
    <location>
        <begin position="20"/>
        <end position="38"/>
    </location>
</feature>
<dbReference type="InterPro" id="IPR022645">
    <property type="entry name" value="SecD/SecF_bac"/>
</dbReference>
<evidence type="ECO:0000256" key="5">
    <source>
        <dbReference type="ARBA" id="ARBA00022927"/>
    </source>
</evidence>
<dbReference type="GO" id="GO:0006605">
    <property type="term" value="P:protein targeting"/>
    <property type="evidence" value="ECO:0007669"/>
    <property type="project" value="UniProtKB-UniRule"/>
</dbReference>
<dbReference type="PRINTS" id="PR01755">
    <property type="entry name" value="SECFTRNLCASE"/>
</dbReference>
<feature type="transmembrane region" description="Helical" evidence="9">
    <location>
        <begin position="143"/>
        <end position="160"/>
    </location>
</feature>
<dbReference type="Pfam" id="PF02355">
    <property type="entry name" value="SecD_SecF_C"/>
    <property type="match status" value="1"/>
</dbReference>
<protein>
    <recommendedName>
        <fullName evidence="9">Protein-export membrane protein SecF</fullName>
    </recommendedName>
</protein>
<dbReference type="Proteomes" id="UP000249739">
    <property type="component" value="Unassembled WGS sequence"/>
</dbReference>
<dbReference type="GO" id="GO:0043952">
    <property type="term" value="P:protein transport by the Sec complex"/>
    <property type="evidence" value="ECO:0007669"/>
    <property type="project" value="UniProtKB-UniRule"/>
</dbReference>
<comment type="subunit">
    <text evidence="9">Forms a complex with SecD. Part of the essential Sec protein translocation apparatus which comprises SecA, SecYEG and auxiliary proteins SecDF. Other proteins may also be involved.</text>
</comment>
<keyword evidence="2 9" id="KW-0813">Transport</keyword>